<keyword evidence="2" id="KW-1185">Reference proteome</keyword>
<sequence>MTETHLPRSDRGFVADAARMLAASPVEVPGHELRTADSGWVDLGAVSGDALTVTLFPVGDEQVDLDGCWIVAARPDDPYRYERLDRNGQCHFRGLARGRWAVRLLATDRPRSVPDDAEPSRTREVGRLLESVVDDDPIVCCEALDALRATADGDPWPAAMAEPIVRQLRANPEAIVRRAAAELLGAVGGVGAVEPLLAAADDAMWSVQQAAVWSLGLIASSAAVAKLVEISNNADRDPAVREAAEEALERLGETEWDTPTPVVERATPALPASSADAVQVAAGRFPEIDPAVGSVVEQDGVALLAHPDLFDADTLALAVAPGDALGGHIASLWAIGTVRVHSGAFDRLGQLRLRDVSARRYELRIHPPGRQPADRTVRDLSAQAATPVLVRGPSVATEQEFVAVLEVSDPDGRTMTIRRAADGSIIADVVGLGITDRRLVVRLPVRAAGGPEYLLAPLRWNHQTDRCGARLVLHDTDRLEGNGGLAIHSADTLGPEFADAVAVSVRRAYAETVDAWAALAADPGVHTRIASVIRAGRLPDADGSREPG</sequence>
<evidence type="ECO:0000313" key="1">
    <source>
        <dbReference type="EMBL" id="TCO62175.1"/>
    </source>
</evidence>
<dbReference type="InterPro" id="IPR011989">
    <property type="entry name" value="ARM-like"/>
</dbReference>
<dbReference type="InterPro" id="IPR004155">
    <property type="entry name" value="PBS_lyase_HEAT"/>
</dbReference>
<dbReference type="AlphaFoldDB" id="A0A4R2K746"/>
<name>A0A4R2K746_9PSEU</name>
<dbReference type="Pfam" id="PF13646">
    <property type="entry name" value="HEAT_2"/>
    <property type="match status" value="1"/>
</dbReference>
<dbReference type="RefSeq" id="WP_132113753.1">
    <property type="nucleotide sequence ID" value="NZ_SLWS01000002.1"/>
</dbReference>
<dbReference type="Gene3D" id="1.25.10.10">
    <property type="entry name" value="Leucine-rich Repeat Variant"/>
    <property type="match status" value="1"/>
</dbReference>
<dbReference type="Proteomes" id="UP000295680">
    <property type="component" value="Unassembled WGS sequence"/>
</dbReference>
<dbReference type="EMBL" id="SLWS01000002">
    <property type="protein sequence ID" value="TCO62175.1"/>
    <property type="molecule type" value="Genomic_DNA"/>
</dbReference>
<comment type="caution">
    <text evidence="1">The sequence shown here is derived from an EMBL/GenBank/DDBJ whole genome shotgun (WGS) entry which is preliminary data.</text>
</comment>
<dbReference type="SMART" id="SM00567">
    <property type="entry name" value="EZ_HEAT"/>
    <property type="match status" value="3"/>
</dbReference>
<evidence type="ECO:0000313" key="2">
    <source>
        <dbReference type="Proteomes" id="UP000295680"/>
    </source>
</evidence>
<protein>
    <submittedName>
        <fullName evidence="1">HEAT repeat protein</fullName>
    </submittedName>
</protein>
<reference evidence="1 2" key="1">
    <citation type="submission" date="2019-03" db="EMBL/GenBank/DDBJ databases">
        <title>Genomic Encyclopedia of Type Strains, Phase IV (KMG-IV): sequencing the most valuable type-strain genomes for metagenomic binning, comparative biology and taxonomic classification.</title>
        <authorList>
            <person name="Goeker M."/>
        </authorList>
    </citation>
    <scope>NUCLEOTIDE SEQUENCE [LARGE SCALE GENOMIC DNA]</scope>
    <source>
        <strain evidence="1 2">DSM 45934</strain>
    </source>
</reference>
<gene>
    <name evidence="1" type="ORF">EV192_102312</name>
</gene>
<proteinExistence type="predicted"/>
<organism evidence="1 2">
    <name type="scientific">Actinocrispum wychmicini</name>
    <dbReference type="NCBI Taxonomy" id="1213861"/>
    <lineage>
        <taxon>Bacteria</taxon>
        <taxon>Bacillati</taxon>
        <taxon>Actinomycetota</taxon>
        <taxon>Actinomycetes</taxon>
        <taxon>Pseudonocardiales</taxon>
        <taxon>Pseudonocardiaceae</taxon>
        <taxon>Actinocrispum</taxon>
    </lineage>
</organism>
<accession>A0A4R2K746</accession>
<dbReference type="InterPro" id="IPR016024">
    <property type="entry name" value="ARM-type_fold"/>
</dbReference>
<dbReference type="SUPFAM" id="SSF48371">
    <property type="entry name" value="ARM repeat"/>
    <property type="match status" value="1"/>
</dbReference>
<dbReference type="OrthoDB" id="9824092at2"/>